<evidence type="ECO:0000313" key="2">
    <source>
        <dbReference type="Proteomes" id="UP000230821"/>
    </source>
</evidence>
<evidence type="ECO:0000313" key="1">
    <source>
        <dbReference type="EMBL" id="PIE34267.1"/>
    </source>
</evidence>
<dbReference type="EMBL" id="PDSK01000090">
    <property type="protein sequence ID" value="PIE34267.1"/>
    <property type="molecule type" value="Genomic_DNA"/>
</dbReference>
<proteinExistence type="predicted"/>
<name>A0A2G6KF23_9BACT</name>
<reference evidence="1 2" key="1">
    <citation type="submission" date="2017-10" db="EMBL/GenBank/DDBJ databases">
        <title>Novel microbial diversity and functional potential in the marine mammal oral microbiome.</title>
        <authorList>
            <person name="Dudek N.K."/>
            <person name="Sun C.L."/>
            <person name="Burstein D."/>
            <person name="Kantor R.S."/>
            <person name="Aliaga Goltsman D.S."/>
            <person name="Bik E.M."/>
            <person name="Thomas B.C."/>
            <person name="Banfield J.F."/>
            <person name="Relman D.A."/>
        </authorList>
    </citation>
    <scope>NUCLEOTIDE SEQUENCE [LARGE SCALE GENOMIC DNA]</scope>
    <source>
        <strain evidence="1">DOLJORAL78_47_16</strain>
    </source>
</reference>
<dbReference type="Proteomes" id="UP000230821">
    <property type="component" value="Unassembled WGS sequence"/>
</dbReference>
<protein>
    <submittedName>
        <fullName evidence="1">Uncharacterized protein</fullName>
    </submittedName>
</protein>
<dbReference type="AlphaFoldDB" id="A0A2G6KF23"/>
<sequence length="73" mass="8530">MDIFEDAWHSGTGTIHNYYTLRIAKMFLKELWRDDICGAQGDRVYKVVEYVLVIHRDRHDVPLGLAFSAIKSF</sequence>
<comment type="caution">
    <text evidence="1">The sequence shown here is derived from an EMBL/GenBank/DDBJ whole genome shotgun (WGS) entry which is preliminary data.</text>
</comment>
<accession>A0A2G6KF23</accession>
<gene>
    <name evidence="1" type="ORF">CSA56_07720</name>
</gene>
<organism evidence="1 2">
    <name type="scientific">candidate division KSB3 bacterium</name>
    <dbReference type="NCBI Taxonomy" id="2044937"/>
    <lineage>
        <taxon>Bacteria</taxon>
        <taxon>candidate division KSB3</taxon>
    </lineage>
</organism>